<gene>
    <name evidence="1" type="ORF">D1013_15680</name>
</gene>
<dbReference type="KEGG" id="emar:D1013_15680"/>
<dbReference type="EMBL" id="CP032050">
    <property type="protein sequence ID" value="AYN68715.1"/>
    <property type="molecule type" value="Genomic_DNA"/>
</dbReference>
<protein>
    <recommendedName>
        <fullName evidence="3">Lipooligosaccharide sialyltransferase</fullName>
    </recommendedName>
</protein>
<evidence type="ECO:0008006" key="3">
    <source>
        <dbReference type="Google" id="ProtNLM"/>
    </source>
</evidence>
<dbReference type="Proteomes" id="UP000276309">
    <property type="component" value="Chromosome"/>
</dbReference>
<dbReference type="RefSeq" id="WP_121849727.1">
    <property type="nucleotide sequence ID" value="NZ_CP032050.1"/>
</dbReference>
<dbReference type="Gene3D" id="3.40.50.11110">
    <property type="entry name" value="Sialyltransferase, C-terminal GT-B Rossman nucleotide-binding domain"/>
    <property type="match status" value="1"/>
</dbReference>
<dbReference type="Pfam" id="PF07922">
    <property type="entry name" value="Glyco_transf_52"/>
    <property type="match status" value="1"/>
</dbReference>
<proteinExistence type="predicted"/>
<evidence type="ECO:0000313" key="1">
    <source>
        <dbReference type="EMBL" id="AYN68715.1"/>
    </source>
</evidence>
<dbReference type="OrthoDB" id="1100792at2"/>
<organism evidence="1 2">
    <name type="scientific">Euzebyella marina</name>
    <dbReference type="NCBI Taxonomy" id="1761453"/>
    <lineage>
        <taxon>Bacteria</taxon>
        <taxon>Pseudomonadati</taxon>
        <taxon>Bacteroidota</taxon>
        <taxon>Flavobacteriia</taxon>
        <taxon>Flavobacteriales</taxon>
        <taxon>Flavobacteriaceae</taxon>
        <taxon>Euzebyella</taxon>
    </lineage>
</organism>
<dbReference type="InterPro" id="IPR012477">
    <property type="entry name" value="Glyco_transf_52"/>
</dbReference>
<name>A0A3G2L8X0_9FLAO</name>
<reference evidence="1 2" key="1">
    <citation type="submission" date="2018-08" db="EMBL/GenBank/DDBJ databases">
        <title>The reduced genetic potential of extracellular carbohydrate catabolism in Euzebyella marina RN62, a Flavobacteriia bacterium isolated from the hadal water.</title>
        <authorList>
            <person name="Xue C."/>
        </authorList>
    </citation>
    <scope>NUCLEOTIDE SEQUENCE [LARGE SCALE GENOMIC DNA]</scope>
    <source>
        <strain evidence="1 2">RN62</strain>
    </source>
</reference>
<sequence>MKRTYVGSTIYHIYLSLLHILKDSNFNTENRGNNLLFLIESTPFIETLIPNLKKNFFRDVHIISERKIHRQELGKFNYSFRRKATLLPYLRKKHTILIEENEFILDSEIYLCDTDSSKSYFLYAYGHKKMNMIEDGARTYNQRHTRLEQFYKTYLTKTPIGGGFDPEIKAIFAQHPDRLPQPIRSKSKELNIRQVVSKLDQSTKCEIFNIFLREQNFLFAEGNHALVLTQPISEDGVIKNENEKIAIYRDILSKIPGDMNIVLKTHPREHTRYEEHFNNITVLPGLFPIEILCLKEGFHFNHGYTLFSTALTNLDIVNKRFFLGKDYLDKFTTKATRNLVKNMVVDL</sequence>
<dbReference type="AlphaFoldDB" id="A0A3G2L8X0"/>
<keyword evidence="2" id="KW-1185">Reference proteome</keyword>
<accession>A0A3G2L8X0</accession>
<evidence type="ECO:0000313" key="2">
    <source>
        <dbReference type="Proteomes" id="UP000276309"/>
    </source>
</evidence>